<proteinExistence type="predicted"/>
<keyword evidence="3" id="KW-1015">Disulfide bond</keyword>
<dbReference type="AlphaFoldDB" id="A0A445BSR0"/>
<dbReference type="CDD" id="cd11013">
    <property type="entry name" value="Plantacyanin"/>
    <property type="match status" value="1"/>
</dbReference>
<dbReference type="PROSITE" id="PS00196">
    <property type="entry name" value="COPPER_BLUE"/>
    <property type="match status" value="1"/>
</dbReference>
<gene>
    <name evidence="8" type="ORF">Ahy_A08g038139</name>
</gene>
<keyword evidence="1" id="KW-0479">Metal-binding</keyword>
<dbReference type="InterPro" id="IPR008972">
    <property type="entry name" value="Cupredoxin"/>
</dbReference>
<dbReference type="FunFam" id="2.60.40.420:FF:000013">
    <property type="entry name" value="basic blue protein-like"/>
    <property type="match status" value="1"/>
</dbReference>
<evidence type="ECO:0000259" key="7">
    <source>
        <dbReference type="PROSITE" id="PS51485"/>
    </source>
</evidence>
<evidence type="ECO:0000256" key="6">
    <source>
        <dbReference type="SAM" id="SignalP"/>
    </source>
</evidence>
<dbReference type="GO" id="GO:0005886">
    <property type="term" value="C:plasma membrane"/>
    <property type="evidence" value="ECO:0007669"/>
    <property type="project" value="TreeGrafter"/>
</dbReference>
<dbReference type="Proteomes" id="UP000289738">
    <property type="component" value="Chromosome A08"/>
</dbReference>
<dbReference type="EMBL" id="SDMP01000008">
    <property type="protein sequence ID" value="RYR41727.1"/>
    <property type="molecule type" value="Genomic_DNA"/>
</dbReference>
<evidence type="ECO:0000256" key="5">
    <source>
        <dbReference type="ARBA" id="ARBA00082491"/>
    </source>
</evidence>
<feature type="chain" id="PRO_5019264641" description="Basic blue protein" evidence="6">
    <location>
        <begin position="33"/>
        <end position="128"/>
    </location>
</feature>
<evidence type="ECO:0000256" key="2">
    <source>
        <dbReference type="ARBA" id="ARBA00023008"/>
    </source>
</evidence>
<evidence type="ECO:0000256" key="4">
    <source>
        <dbReference type="ARBA" id="ARBA00071970"/>
    </source>
</evidence>
<feature type="domain" description="Phytocyanin" evidence="7">
    <location>
        <begin position="33"/>
        <end position="128"/>
    </location>
</feature>
<dbReference type="Gramene" id="arahy.Tifrunner.gnm2.ann2.Ah08g064900.1">
    <property type="protein sequence ID" value="arahy.Tifrunner.gnm2.ann2.Ah08g064900.1-CDS"/>
    <property type="gene ID" value="arahy.Tifrunner.gnm2.ann2.Ah08g064900"/>
</dbReference>
<dbReference type="STRING" id="3818.A0A445BSR0"/>
<dbReference type="GO" id="GO:0009055">
    <property type="term" value="F:electron transfer activity"/>
    <property type="evidence" value="ECO:0007669"/>
    <property type="project" value="InterPro"/>
</dbReference>
<dbReference type="PROSITE" id="PS51485">
    <property type="entry name" value="PHYTOCYANIN"/>
    <property type="match status" value="1"/>
</dbReference>
<keyword evidence="6" id="KW-0732">Signal</keyword>
<dbReference type="SMR" id="A0A445BSR0"/>
<dbReference type="OrthoDB" id="1934652at2759"/>
<comment type="caution">
    <text evidence="8">The sequence shown here is derived from an EMBL/GenBank/DDBJ whole genome shotgun (WGS) entry which is preliminary data.</text>
</comment>
<sequence>MSKGRGSASLLMVMATLIPLMCLLFLVKPSNAATYTVGGPGGWSFNTNSWPNGKTFRAGDVLVFNYDSSTHNVVAVDRIGYSSCRTPRGARVFRSGKDQIKIARGANYFICNVPGHCESGMKIAINAA</sequence>
<name>A0A445BSR0_ARAHY</name>
<dbReference type="GO" id="GO:0046872">
    <property type="term" value="F:metal ion binding"/>
    <property type="evidence" value="ECO:0007669"/>
    <property type="project" value="UniProtKB-KW"/>
</dbReference>
<dbReference type="Gene3D" id="2.60.40.420">
    <property type="entry name" value="Cupredoxins - blue copper proteins"/>
    <property type="match status" value="1"/>
</dbReference>
<dbReference type="SUPFAM" id="SSF49503">
    <property type="entry name" value="Cupredoxins"/>
    <property type="match status" value="1"/>
</dbReference>
<evidence type="ECO:0000313" key="8">
    <source>
        <dbReference type="EMBL" id="RYR41727.1"/>
    </source>
</evidence>
<evidence type="ECO:0000313" key="9">
    <source>
        <dbReference type="Proteomes" id="UP000289738"/>
    </source>
</evidence>
<keyword evidence="2" id="KW-0186">Copper</keyword>
<dbReference type="PANTHER" id="PTHR33021:SF424">
    <property type="entry name" value="BASIC BLUE PROTEIN"/>
    <property type="match status" value="1"/>
</dbReference>
<dbReference type="PANTHER" id="PTHR33021">
    <property type="entry name" value="BLUE COPPER PROTEIN"/>
    <property type="match status" value="1"/>
</dbReference>
<dbReference type="InterPro" id="IPR003245">
    <property type="entry name" value="Phytocyanin_dom"/>
</dbReference>
<evidence type="ECO:0000256" key="1">
    <source>
        <dbReference type="ARBA" id="ARBA00022723"/>
    </source>
</evidence>
<protein>
    <recommendedName>
        <fullName evidence="4">Basic blue protein</fullName>
    </recommendedName>
    <alternativeName>
        <fullName evidence="5">Plantacyanin</fullName>
    </alternativeName>
</protein>
<keyword evidence="9" id="KW-1185">Reference proteome</keyword>
<evidence type="ECO:0000256" key="3">
    <source>
        <dbReference type="ARBA" id="ARBA00023157"/>
    </source>
</evidence>
<accession>A0A445BSR0</accession>
<dbReference type="Pfam" id="PF02298">
    <property type="entry name" value="Cu_bind_like"/>
    <property type="match status" value="1"/>
</dbReference>
<organism evidence="8 9">
    <name type="scientific">Arachis hypogaea</name>
    <name type="common">Peanut</name>
    <dbReference type="NCBI Taxonomy" id="3818"/>
    <lineage>
        <taxon>Eukaryota</taxon>
        <taxon>Viridiplantae</taxon>
        <taxon>Streptophyta</taxon>
        <taxon>Embryophyta</taxon>
        <taxon>Tracheophyta</taxon>
        <taxon>Spermatophyta</taxon>
        <taxon>Magnoliopsida</taxon>
        <taxon>eudicotyledons</taxon>
        <taxon>Gunneridae</taxon>
        <taxon>Pentapetalae</taxon>
        <taxon>rosids</taxon>
        <taxon>fabids</taxon>
        <taxon>Fabales</taxon>
        <taxon>Fabaceae</taxon>
        <taxon>Papilionoideae</taxon>
        <taxon>50 kb inversion clade</taxon>
        <taxon>dalbergioids sensu lato</taxon>
        <taxon>Dalbergieae</taxon>
        <taxon>Pterocarpus clade</taxon>
        <taxon>Arachis</taxon>
    </lineage>
</organism>
<dbReference type="InterPro" id="IPR028871">
    <property type="entry name" value="BlueCu_1_BS"/>
</dbReference>
<dbReference type="InterPro" id="IPR041844">
    <property type="entry name" value="Plantacyanin"/>
</dbReference>
<dbReference type="InterPro" id="IPR039391">
    <property type="entry name" value="Phytocyanin-like"/>
</dbReference>
<feature type="signal peptide" evidence="6">
    <location>
        <begin position="1"/>
        <end position="32"/>
    </location>
</feature>
<reference evidence="8 9" key="1">
    <citation type="submission" date="2019-01" db="EMBL/GenBank/DDBJ databases">
        <title>Sequencing of cultivated peanut Arachis hypogaea provides insights into genome evolution and oil improvement.</title>
        <authorList>
            <person name="Chen X."/>
        </authorList>
    </citation>
    <scope>NUCLEOTIDE SEQUENCE [LARGE SCALE GENOMIC DNA]</scope>
    <source>
        <strain evidence="9">cv. Fuhuasheng</strain>
        <tissue evidence="8">Leaves</tissue>
    </source>
</reference>